<dbReference type="OrthoDB" id="4932058at2759"/>
<protein>
    <submittedName>
        <fullName evidence="1">Uncharacterized protein</fullName>
    </submittedName>
</protein>
<name>A0A2I1CF94_ASPN1</name>
<accession>A0A2I1CF94</accession>
<dbReference type="AlphaFoldDB" id="A0A2I1CF94"/>
<dbReference type="Proteomes" id="UP000234474">
    <property type="component" value="Unassembled WGS sequence"/>
</dbReference>
<evidence type="ECO:0000313" key="2">
    <source>
        <dbReference type="Proteomes" id="UP000234474"/>
    </source>
</evidence>
<comment type="caution">
    <text evidence="1">The sequence shown here is derived from an EMBL/GenBank/DDBJ whole genome shotgun (WGS) entry which is preliminary data.</text>
</comment>
<proteinExistence type="predicted"/>
<reference evidence="2" key="1">
    <citation type="journal article" date="2018" name="Proc. Natl. Acad. Sci. U.S.A.">
        <title>Linking secondary metabolites to gene clusters through genome sequencing of six diverse Aspergillus species.</title>
        <authorList>
            <person name="Kaerboelling I."/>
            <person name="Vesth T.C."/>
            <person name="Frisvad J.C."/>
            <person name="Nybo J.L."/>
            <person name="Theobald S."/>
            <person name="Kuo A."/>
            <person name="Bowyer P."/>
            <person name="Matsuda Y."/>
            <person name="Mondo S."/>
            <person name="Lyhne E.K."/>
            <person name="Kogle M.E."/>
            <person name="Clum A."/>
            <person name="Lipzen A."/>
            <person name="Salamov A."/>
            <person name="Ngan C.Y."/>
            <person name="Daum C."/>
            <person name="Chiniquy J."/>
            <person name="Barry K."/>
            <person name="LaButti K."/>
            <person name="Haridas S."/>
            <person name="Simmons B.A."/>
            <person name="Magnuson J.K."/>
            <person name="Mortensen U.H."/>
            <person name="Larsen T.O."/>
            <person name="Grigoriev I.V."/>
            <person name="Baker S.E."/>
            <person name="Andersen M.R."/>
        </authorList>
    </citation>
    <scope>NUCLEOTIDE SEQUENCE [LARGE SCALE GENOMIC DNA]</scope>
    <source>
        <strain evidence="2">IBT 16806</strain>
    </source>
</reference>
<dbReference type="RefSeq" id="XP_024684890.1">
    <property type="nucleotide sequence ID" value="XM_024826461.1"/>
</dbReference>
<organism evidence="1 2">
    <name type="scientific">Aspergillus novofumigatus (strain IBT 16806)</name>
    <dbReference type="NCBI Taxonomy" id="1392255"/>
    <lineage>
        <taxon>Eukaryota</taxon>
        <taxon>Fungi</taxon>
        <taxon>Dikarya</taxon>
        <taxon>Ascomycota</taxon>
        <taxon>Pezizomycotina</taxon>
        <taxon>Eurotiomycetes</taxon>
        <taxon>Eurotiomycetidae</taxon>
        <taxon>Eurotiales</taxon>
        <taxon>Aspergillaceae</taxon>
        <taxon>Aspergillus</taxon>
        <taxon>Aspergillus subgen. Fumigati</taxon>
    </lineage>
</organism>
<evidence type="ECO:0000313" key="1">
    <source>
        <dbReference type="EMBL" id="PKX96295.1"/>
    </source>
</evidence>
<gene>
    <name evidence="1" type="ORF">P174DRAFT_438127</name>
</gene>
<sequence>MVGYWVRRIRNSSQALAMNLLGLRTEEQIHIHVCNVVIGNPSGDLRSILTCQGCSKYE</sequence>
<dbReference type="GeneID" id="36533786"/>
<dbReference type="EMBL" id="MSZS01000002">
    <property type="protein sequence ID" value="PKX96295.1"/>
    <property type="molecule type" value="Genomic_DNA"/>
</dbReference>
<dbReference type="VEuPathDB" id="FungiDB:P174DRAFT_438127"/>
<keyword evidence="2" id="KW-1185">Reference proteome</keyword>